<evidence type="ECO:0000313" key="3">
    <source>
        <dbReference type="Proteomes" id="UP000439903"/>
    </source>
</evidence>
<accession>A0A8H3WYQ8</accession>
<keyword evidence="3" id="KW-1185">Reference proteome</keyword>
<name>A0A8H3WYQ8_GIGMA</name>
<feature type="compositionally biased region" description="Polar residues" evidence="1">
    <location>
        <begin position="127"/>
        <end position="137"/>
    </location>
</feature>
<comment type="caution">
    <text evidence="2">The sequence shown here is derived from an EMBL/GenBank/DDBJ whole genome shotgun (WGS) entry which is preliminary data.</text>
</comment>
<proteinExistence type="predicted"/>
<dbReference type="OrthoDB" id="2420709at2759"/>
<gene>
    <name evidence="2" type="ORF">F8M41_011719</name>
</gene>
<protein>
    <submittedName>
        <fullName evidence="2">Uncharacterized protein</fullName>
    </submittedName>
</protein>
<evidence type="ECO:0000313" key="2">
    <source>
        <dbReference type="EMBL" id="KAF0383519.1"/>
    </source>
</evidence>
<sequence length="169" mass="19104">MTTSTDVEQNFSNLSFRLPDISFSNIHAKVNYRQAYITINGLSKKAIQIGLDASSNALEELENYMNSFISKYIPKGKEKVTRKKNINQREDKNETSNSSSSDKKNFIEIENPIVNSKRGAPRKKCFKSSSELGNSNNKHSEAQKTRKAIQCQQCQNTGHNKAGCKAWHE</sequence>
<dbReference type="EMBL" id="WTPW01002395">
    <property type="protein sequence ID" value="KAF0383519.1"/>
    <property type="molecule type" value="Genomic_DNA"/>
</dbReference>
<organism evidence="2 3">
    <name type="scientific">Gigaspora margarita</name>
    <dbReference type="NCBI Taxonomy" id="4874"/>
    <lineage>
        <taxon>Eukaryota</taxon>
        <taxon>Fungi</taxon>
        <taxon>Fungi incertae sedis</taxon>
        <taxon>Mucoromycota</taxon>
        <taxon>Glomeromycotina</taxon>
        <taxon>Glomeromycetes</taxon>
        <taxon>Diversisporales</taxon>
        <taxon>Gigasporaceae</taxon>
        <taxon>Gigaspora</taxon>
    </lineage>
</organism>
<dbReference type="Proteomes" id="UP000439903">
    <property type="component" value="Unassembled WGS sequence"/>
</dbReference>
<evidence type="ECO:0000256" key="1">
    <source>
        <dbReference type="SAM" id="MobiDB-lite"/>
    </source>
</evidence>
<reference evidence="2 3" key="1">
    <citation type="journal article" date="2019" name="Environ. Microbiol.">
        <title>At the nexus of three kingdoms: the genome of the mycorrhizal fungus Gigaspora margarita provides insights into plant, endobacterial and fungal interactions.</title>
        <authorList>
            <person name="Venice F."/>
            <person name="Ghignone S."/>
            <person name="Salvioli di Fossalunga A."/>
            <person name="Amselem J."/>
            <person name="Novero M."/>
            <person name="Xianan X."/>
            <person name="Sedzielewska Toro K."/>
            <person name="Morin E."/>
            <person name="Lipzen A."/>
            <person name="Grigoriev I.V."/>
            <person name="Henrissat B."/>
            <person name="Martin F.M."/>
            <person name="Bonfante P."/>
        </authorList>
    </citation>
    <scope>NUCLEOTIDE SEQUENCE [LARGE SCALE GENOMIC DNA]</scope>
    <source>
        <strain evidence="2 3">BEG34</strain>
    </source>
</reference>
<feature type="region of interest" description="Disordered" evidence="1">
    <location>
        <begin position="77"/>
        <end position="150"/>
    </location>
</feature>
<dbReference type="AlphaFoldDB" id="A0A8H3WYQ8"/>